<feature type="region of interest" description="Disordered" evidence="1">
    <location>
        <begin position="91"/>
        <end position="160"/>
    </location>
</feature>
<evidence type="ECO:0000313" key="2">
    <source>
        <dbReference type="EMBL" id="KAF2770820.1"/>
    </source>
</evidence>
<accession>A0A6G1LDX0</accession>
<evidence type="ECO:0000313" key="3">
    <source>
        <dbReference type="Proteomes" id="UP000799436"/>
    </source>
</evidence>
<protein>
    <submittedName>
        <fullName evidence="2">Uncharacterized protein</fullName>
    </submittedName>
</protein>
<name>A0A6G1LDX0_9PEZI</name>
<evidence type="ECO:0000256" key="1">
    <source>
        <dbReference type="SAM" id="MobiDB-lite"/>
    </source>
</evidence>
<sequence length="241" mass="26379">MPLRTPYHGRRKANLTDEDAIHAAALRAQRDECDSPHGSGVEKLSDDAIDSDAQETLVKGKKRKSDKRNVDGAAEDELDLKHEDSLYEIGTPARKRRRSSDIDPVASTAISLPIRLKADQQPIIVRTEEHSSDVEAPDQPKHIKSESTRGSPALPLKLKGMPDDQELALPIPMPSILNLGNDEAERLGSSPPLASPNPPSLPSSSPEYVVPESIVQDESCRGRLRCDAWPDERQGKIARGL</sequence>
<dbReference type="Proteomes" id="UP000799436">
    <property type="component" value="Unassembled WGS sequence"/>
</dbReference>
<gene>
    <name evidence="2" type="ORF">EJ03DRAFT_373397</name>
</gene>
<dbReference type="AlphaFoldDB" id="A0A6G1LDX0"/>
<keyword evidence="3" id="KW-1185">Reference proteome</keyword>
<reference evidence="2" key="1">
    <citation type="journal article" date="2020" name="Stud. Mycol.">
        <title>101 Dothideomycetes genomes: a test case for predicting lifestyles and emergence of pathogens.</title>
        <authorList>
            <person name="Haridas S."/>
            <person name="Albert R."/>
            <person name="Binder M."/>
            <person name="Bloem J."/>
            <person name="Labutti K."/>
            <person name="Salamov A."/>
            <person name="Andreopoulos B."/>
            <person name="Baker S."/>
            <person name="Barry K."/>
            <person name="Bills G."/>
            <person name="Bluhm B."/>
            <person name="Cannon C."/>
            <person name="Castanera R."/>
            <person name="Culley D."/>
            <person name="Daum C."/>
            <person name="Ezra D."/>
            <person name="Gonzalez J."/>
            <person name="Henrissat B."/>
            <person name="Kuo A."/>
            <person name="Liang C."/>
            <person name="Lipzen A."/>
            <person name="Lutzoni F."/>
            <person name="Magnuson J."/>
            <person name="Mondo S."/>
            <person name="Nolan M."/>
            <person name="Ohm R."/>
            <person name="Pangilinan J."/>
            <person name="Park H.-J."/>
            <person name="Ramirez L."/>
            <person name="Alfaro M."/>
            <person name="Sun H."/>
            <person name="Tritt A."/>
            <person name="Yoshinaga Y."/>
            <person name="Zwiers L.-H."/>
            <person name="Turgeon B."/>
            <person name="Goodwin S."/>
            <person name="Spatafora J."/>
            <person name="Crous P."/>
            <person name="Grigoriev I."/>
        </authorList>
    </citation>
    <scope>NUCLEOTIDE SEQUENCE</scope>
    <source>
        <strain evidence="2">CBS 116005</strain>
    </source>
</reference>
<dbReference type="EMBL" id="ML995823">
    <property type="protein sequence ID" value="KAF2770820.1"/>
    <property type="molecule type" value="Genomic_DNA"/>
</dbReference>
<organism evidence="2 3">
    <name type="scientific">Teratosphaeria nubilosa</name>
    <dbReference type="NCBI Taxonomy" id="161662"/>
    <lineage>
        <taxon>Eukaryota</taxon>
        <taxon>Fungi</taxon>
        <taxon>Dikarya</taxon>
        <taxon>Ascomycota</taxon>
        <taxon>Pezizomycotina</taxon>
        <taxon>Dothideomycetes</taxon>
        <taxon>Dothideomycetidae</taxon>
        <taxon>Mycosphaerellales</taxon>
        <taxon>Teratosphaeriaceae</taxon>
        <taxon>Teratosphaeria</taxon>
    </lineage>
</organism>
<feature type="compositionally biased region" description="Basic and acidic residues" evidence="1">
    <location>
        <begin position="126"/>
        <end position="147"/>
    </location>
</feature>
<proteinExistence type="predicted"/>
<feature type="region of interest" description="Disordered" evidence="1">
    <location>
        <begin position="22"/>
        <end position="76"/>
    </location>
</feature>
<feature type="region of interest" description="Disordered" evidence="1">
    <location>
        <begin position="178"/>
        <end position="209"/>
    </location>
</feature>